<accession>A0A8H3J243</accession>
<gene>
    <name evidence="4" type="ORF">HETSPECPRED_001550</name>
</gene>
<dbReference type="PANTHER" id="PTHR37049:SF4">
    <property type="entry name" value="RHODANESE DOMAIN-CONTAINING PROTEIN"/>
    <property type="match status" value="1"/>
</dbReference>
<evidence type="ECO:0000313" key="5">
    <source>
        <dbReference type="Proteomes" id="UP000664521"/>
    </source>
</evidence>
<dbReference type="PANTHER" id="PTHR37049">
    <property type="entry name" value="PEPTIDASE S41 FAMILY PROTEIN"/>
    <property type="match status" value="1"/>
</dbReference>
<dbReference type="AlphaFoldDB" id="A0A8H3J243"/>
<dbReference type="OrthoDB" id="27214at2759"/>
<evidence type="ECO:0000256" key="1">
    <source>
        <dbReference type="SAM" id="SignalP"/>
    </source>
</evidence>
<sequence>MARINRIIKSLIIPLFFAKALARSTACAEIAEIYAKWHENGGTGWLVGLPGDTAHDCLRSMPFRTDQALQFLNQYWGYLQFHSTIDTLKSPGSGYISTRVDLFQGYDWIRRKVVDGEYTNHYDFDQDLKYVLSRANDGHLSLEVCSDGIFHFERGVPLVSVSKNGLKVPQIYTYSDAEAKHHQTSAIVSPVHLINGDGAEYWLQANVATKLEFQDPDARYNNLFPSHVAGFTGHASEGAWTNWMGFWPGNANTTLTFVNGTTQSFQTTASWSFRNGPMNYSSGTSLFEAACLPNPKSRFGLYPGSFPRSSSYQSPTTGAGSFPRPLLRHDDDHLRGYYLKQKHLSDIAVLQIPTFRLTKGQTPFSSAVRAFVKGALSDGKLRIIIDLSGNPGGDVNEGFDIFRVFFPDRPIYSATRFRASDLIYLMGKIFSSPSSQRTLSDLALDPHIIASKAVNPDQTRGFASWDNLFGPELINGANMSSIYSVFNVTAASTNENPISGYGEAALNPYTRVFKPENIIIMTDGRCASTCITFAQLMRKQGVRSVAFGGRPREAAMSALGGVRGAQHWTLSLVSQYISAARQLLNTSSDMHDGLLTAVERARFEQLAPPSLDNMAFRVDRHGNSGVNFRNAYAEGDDRTPLQFAYESADCRLFYTAENALHPATTWEAAATVMFRGGSCVHGSVNATGPAHHEGNRDG</sequence>
<evidence type="ECO:0000259" key="2">
    <source>
        <dbReference type="Pfam" id="PF03572"/>
    </source>
</evidence>
<comment type="caution">
    <text evidence="4">The sequence shown here is derived from an EMBL/GenBank/DDBJ whole genome shotgun (WGS) entry which is preliminary data.</text>
</comment>
<reference evidence="4" key="1">
    <citation type="submission" date="2021-03" db="EMBL/GenBank/DDBJ databases">
        <authorList>
            <person name="Tagirdzhanova G."/>
        </authorList>
    </citation>
    <scope>NUCLEOTIDE SEQUENCE</scope>
</reference>
<keyword evidence="5" id="KW-1185">Reference proteome</keyword>
<dbReference type="SUPFAM" id="SSF52096">
    <property type="entry name" value="ClpP/crotonase"/>
    <property type="match status" value="1"/>
</dbReference>
<dbReference type="EMBL" id="CAJPDS010000129">
    <property type="protein sequence ID" value="CAF9939322.1"/>
    <property type="molecule type" value="Genomic_DNA"/>
</dbReference>
<feature type="domain" description="CPAF-like PDZ" evidence="3">
    <location>
        <begin position="152"/>
        <end position="272"/>
    </location>
</feature>
<evidence type="ECO:0008006" key="6">
    <source>
        <dbReference type="Google" id="ProtNLM"/>
    </source>
</evidence>
<dbReference type="Pfam" id="PF23658">
    <property type="entry name" value="PDZ_CPAF_rel"/>
    <property type="match status" value="1"/>
</dbReference>
<dbReference type="InterPro" id="IPR005151">
    <property type="entry name" value="Tail-specific_protease"/>
</dbReference>
<dbReference type="InterPro" id="IPR029045">
    <property type="entry name" value="ClpP/crotonase-like_dom_sf"/>
</dbReference>
<dbReference type="GO" id="GO:0008236">
    <property type="term" value="F:serine-type peptidase activity"/>
    <property type="evidence" value="ECO:0007669"/>
    <property type="project" value="InterPro"/>
</dbReference>
<name>A0A8H3J243_9LECA</name>
<keyword evidence="1" id="KW-0732">Signal</keyword>
<proteinExistence type="predicted"/>
<dbReference type="GO" id="GO:0006508">
    <property type="term" value="P:proteolysis"/>
    <property type="evidence" value="ECO:0007669"/>
    <property type="project" value="InterPro"/>
</dbReference>
<protein>
    <recommendedName>
        <fullName evidence="6">Tail specific protease domain-containing protein</fullName>
    </recommendedName>
</protein>
<dbReference type="InterPro" id="IPR056186">
    <property type="entry name" value="PDZ_CPAF-rel"/>
</dbReference>
<dbReference type="Pfam" id="PF03572">
    <property type="entry name" value="Peptidase_S41"/>
    <property type="match status" value="1"/>
</dbReference>
<organism evidence="4 5">
    <name type="scientific">Heterodermia speciosa</name>
    <dbReference type="NCBI Taxonomy" id="116794"/>
    <lineage>
        <taxon>Eukaryota</taxon>
        <taxon>Fungi</taxon>
        <taxon>Dikarya</taxon>
        <taxon>Ascomycota</taxon>
        <taxon>Pezizomycotina</taxon>
        <taxon>Lecanoromycetes</taxon>
        <taxon>OSLEUM clade</taxon>
        <taxon>Lecanoromycetidae</taxon>
        <taxon>Caliciales</taxon>
        <taxon>Physciaceae</taxon>
        <taxon>Heterodermia</taxon>
    </lineage>
</organism>
<feature type="signal peptide" evidence="1">
    <location>
        <begin position="1"/>
        <end position="22"/>
    </location>
</feature>
<evidence type="ECO:0000259" key="3">
    <source>
        <dbReference type="Pfam" id="PF23658"/>
    </source>
</evidence>
<feature type="chain" id="PRO_5034971212" description="Tail specific protease domain-containing protein" evidence="1">
    <location>
        <begin position="23"/>
        <end position="698"/>
    </location>
</feature>
<dbReference type="Proteomes" id="UP000664521">
    <property type="component" value="Unassembled WGS sequence"/>
</dbReference>
<feature type="domain" description="Tail specific protease" evidence="2">
    <location>
        <begin position="346"/>
        <end position="542"/>
    </location>
</feature>
<evidence type="ECO:0000313" key="4">
    <source>
        <dbReference type="EMBL" id="CAF9939322.1"/>
    </source>
</evidence>
<dbReference type="InterPro" id="IPR052766">
    <property type="entry name" value="S41A_metabolite_peptidase"/>
</dbReference>
<dbReference type="Gene3D" id="3.90.226.10">
    <property type="entry name" value="2-enoyl-CoA Hydratase, Chain A, domain 1"/>
    <property type="match status" value="1"/>
</dbReference>